<reference evidence="14 15" key="1">
    <citation type="submission" date="2024-06" db="EMBL/GenBank/DDBJ databases">
        <title>A chromosome level genome sequence of Diviner's sage (Salvia divinorum).</title>
        <authorList>
            <person name="Ford S.A."/>
            <person name="Ro D.-K."/>
            <person name="Ness R.W."/>
            <person name="Phillips M.A."/>
        </authorList>
    </citation>
    <scope>NUCLEOTIDE SEQUENCE [LARGE SCALE GENOMIC DNA]</scope>
    <source>
        <strain evidence="14">SAF-2024a</strain>
        <tissue evidence="14">Leaf</tissue>
    </source>
</reference>
<feature type="binding site" description="axial binding residue" evidence="9">
    <location>
        <position position="217"/>
    </location>
    <ligand>
        <name>heme b</name>
        <dbReference type="ChEBI" id="CHEBI:60344"/>
        <label>1</label>
    </ligand>
    <ligandPart>
        <name>Fe</name>
        <dbReference type="ChEBI" id="CHEBI:18248"/>
    </ligandPart>
</feature>
<dbReference type="Proteomes" id="UP001567538">
    <property type="component" value="Unassembled WGS sequence"/>
</dbReference>
<proteinExistence type="predicted"/>
<dbReference type="SMART" id="SM00665">
    <property type="entry name" value="B561"/>
    <property type="match status" value="1"/>
</dbReference>
<feature type="transmembrane region" description="Helical" evidence="10">
    <location>
        <begin position="248"/>
        <end position="270"/>
    </location>
</feature>
<protein>
    <recommendedName>
        <fullName evidence="8">Cytochrome b561 and DOMON domain-containing protein</fullName>
    </recommendedName>
</protein>
<dbReference type="Pfam" id="PF04526">
    <property type="entry name" value="DUF568"/>
    <property type="match status" value="1"/>
</dbReference>
<comment type="subcellular location">
    <subcellularLocation>
        <location evidence="1">Membrane</location>
    </subcellularLocation>
</comment>
<evidence type="ECO:0000256" key="3">
    <source>
        <dbReference type="ARBA" id="ARBA00022692"/>
    </source>
</evidence>
<feature type="transmembrane region" description="Helical" evidence="10">
    <location>
        <begin position="320"/>
        <end position="341"/>
    </location>
</feature>
<dbReference type="AlphaFoldDB" id="A0ABD1FNE1"/>
<dbReference type="Pfam" id="PF03188">
    <property type="entry name" value="Cytochrom_B561"/>
    <property type="match status" value="1"/>
</dbReference>
<feature type="binding site" description="axial binding residue" evidence="9">
    <location>
        <position position="322"/>
    </location>
    <ligand>
        <name>heme b</name>
        <dbReference type="ChEBI" id="CHEBI:60344"/>
        <label>1</label>
    </ligand>
    <ligandPart>
        <name>Fe</name>
        <dbReference type="ChEBI" id="CHEBI:18248"/>
    </ligandPart>
</feature>
<dbReference type="GO" id="GO:0016020">
    <property type="term" value="C:membrane"/>
    <property type="evidence" value="ECO:0007669"/>
    <property type="project" value="UniProtKB-SubCell"/>
</dbReference>
<feature type="transmembrane region" description="Helical" evidence="10">
    <location>
        <begin position="353"/>
        <end position="378"/>
    </location>
</feature>
<evidence type="ECO:0000256" key="4">
    <source>
        <dbReference type="ARBA" id="ARBA00022729"/>
    </source>
</evidence>
<feature type="binding site" description="axial binding residue" evidence="9">
    <location>
        <position position="253"/>
    </location>
    <ligand>
        <name>heme b</name>
        <dbReference type="ChEBI" id="CHEBI:60344"/>
        <label>1</label>
    </ligand>
    <ligandPart>
        <name>Fe</name>
        <dbReference type="ChEBI" id="CHEBI:18248"/>
    </ligandPart>
</feature>
<dbReference type="CDD" id="cd09629">
    <property type="entry name" value="DOMON_CIL1_like"/>
    <property type="match status" value="1"/>
</dbReference>
<keyword evidence="15" id="KW-1185">Reference proteome</keyword>
<evidence type="ECO:0000256" key="9">
    <source>
        <dbReference type="PIRSR" id="PIRSR037471-1"/>
    </source>
</evidence>
<evidence type="ECO:0000256" key="5">
    <source>
        <dbReference type="ARBA" id="ARBA00022982"/>
    </source>
</evidence>
<feature type="domain" description="DOMON" evidence="12">
    <location>
        <begin position="44"/>
        <end position="172"/>
    </location>
</feature>
<evidence type="ECO:0000313" key="14">
    <source>
        <dbReference type="EMBL" id="KAL1533015.1"/>
    </source>
</evidence>
<feature type="transmembrane region" description="Helical" evidence="10">
    <location>
        <begin position="290"/>
        <end position="308"/>
    </location>
</feature>
<feature type="domain" description="Cytochrome b561" evidence="13">
    <location>
        <begin position="179"/>
        <end position="378"/>
    </location>
</feature>
<dbReference type="EMBL" id="JBEAFC010000014">
    <property type="protein sequence ID" value="KAL1533015.1"/>
    <property type="molecule type" value="Genomic_DNA"/>
</dbReference>
<feature type="signal peptide" evidence="11">
    <location>
        <begin position="1"/>
        <end position="23"/>
    </location>
</feature>
<evidence type="ECO:0000256" key="7">
    <source>
        <dbReference type="ARBA" id="ARBA00023136"/>
    </source>
</evidence>
<accession>A0ABD1FNE1</accession>
<name>A0ABD1FNE1_SALDI</name>
<keyword evidence="6 10" id="KW-1133">Transmembrane helix</keyword>
<dbReference type="PIRSF" id="PIRSF037471">
    <property type="entry name" value="UCP037471"/>
    <property type="match status" value="1"/>
</dbReference>
<keyword evidence="5 8" id="KW-0249">Electron transport</keyword>
<dbReference type="PANTHER" id="PTHR23130">
    <property type="entry name" value="CYTOCHROME B561 AND DOMON DOMAIN-CONTAINING PROTEIN"/>
    <property type="match status" value="1"/>
</dbReference>
<evidence type="ECO:0000256" key="10">
    <source>
        <dbReference type="SAM" id="Phobius"/>
    </source>
</evidence>
<dbReference type="PROSITE" id="PS50939">
    <property type="entry name" value="CYTOCHROME_B561"/>
    <property type="match status" value="1"/>
</dbReference>
<dbReference type="InterPro" id="IPR005018">
    <property type="entry name" value="DOMON_domain"/>
</dbReference>
<dbReference type="PROSITE" id="PS50836">
    <property type="entry name" value="DOMON"/>
    <property type="match status" value="1"/>
</dbReference>
<evidence type="ECO:0000256" key="1">
    <source>
        <dbReference type="ARBA" id="ARBA00004370"/>
    </source>
</evidence>
<dbReference type="CDD" id="cd08760">
    <property type="entry name" value="Cyt_b561_FRRS1_like"/>
    <property type="match status" value="1"/>
</dbReference>
<evidence type="ECO:0000313" key="15">
    <source>
        <dbReference type="Proteomes" id="UP001567538"/>
    </source>
</evidence>
<evidence type="ECO:0000259" key="13">
    <source>
        <dbReference type="PROSITE" id="PS50939"/>
    </source>
</evidence>
<feature type="chain" id="PRO_5044816544" description="Cytochrome b561 and DOMON domain-containing protein" evidence="11">
    <location>
        <begin position="24"/>
        <end position="407"/>
    </location>
</feature>
<dbReference type="InterPro" id="IPR017214">
    <property type="entry name" value="UCP037471"/>
</dbReference>
<keyword evidence="3 10" id="KW-0812">Transmembrane</keyword>
<feature type="binding site" description="axial binding residue" evidence="9">
    <location>
        <position position="286"/>
    </location>
    <ligand>
        <name>heme b</name>
        <dbReference type="ChEBI" id="CHEBI:60344"/>
        <label>1</label>
    </ligand>
    <ligandPart>
        <name>Fe</name>
        <dbReference type="ChEBI" id="CHEBI:18248"/>
    </ligandPart>
</feature>
<dbReference type="PANTHER" id="PTHR23130:SF60">
    <property type="entry name" value="CYTOCHROME B561 AND DOMON DOMAIN-CONTAINING PROTEIN"/>
    <property type="match status" value="1"/>
</dbReference>
<evidence type="ECO:0000259" key="12">
    <source>
        <dbReference type="PROSITE" id="PS50836"/>
    </source>
</evidence>
<evidence type="ECO:0000256" key="8">
    <source>
        <dbReference type="PIRNR" id="PIRNR037471"/>
    </source>
</evidence>
<sequence>METMMMSLLLLLLLHILAKSASSSHCITSTSSKTFERCMTLPTQQASIAWTYRPHNATLDLAFFGSFISPSGWVGWGVNPTSPEMTGTRALIAFPDPNSGQLVLLPYILDPTVKFQKSPLLSRPLDLHLLSSSAALYGGRMATIHSGATIQIYATIKLSPNKTKLHFTWNRGLYVQGYSPTIHPTAVNDLASTTTIDILSGAAAKSSNHLKPLKITHGFLNAVSWGFLLPLGAVSARYLRHLESVGPAWFYLHAGVQISGVFLGTVGFSIGIRLGEMSPGRVYGLHRKLAFAAFILGWLQTVALVFRPKTTHKFRKYWKSYHHFVGYACIVLGVVNCFQGFQVMGESGSYAQMGYCLCLATLIGVCVALEVNSWVIFCRKAKEEKIKREGLFGNVVSDKTSASSSRG</sequence>
<keyword evidence="9" id="KW-0479">Metal-binding</keyword>
<evidence type="ECO:0000256" key="11">
    <source>
        <dbReference type="SAM" id="SignalP"/>
    </source>
</evidence>
<feature type="transmembrane region" description="Helical" evidence="10">
    <location>
        <begin position="218"/>
        <end position="236"/>
    </location>
</feature>
<comment type="cofactor">
    <cofactor evidence="8">
        <name>heme b</name>
        <dbReference type="ChEBI" id="CHEBI:60344"/>
    </cofactor>
    <text evidence="8">Binds 2 heme b groups non-covalently.</text>
</comment>
<organism evidence="14 15">
    <name type="scientific">Salvia divinorum</name>
    <name type="common">Maria pastora</name>
    <name type="synonym">Diviner's sage</name>
    <dbReference type="NCBI Taxonomy" id="28513"/>
    <lineage>
        <taxon>Eukaryota</taxon>
        <taxon>Viridiplantae</taxon>
        <taxon>Streptophyta</taxon>
        <taxon>Embryophyta</taxon>
        <taxon>Tracheophyta</taxon>
        <taxon>Spermatophyta</taxon>
        <taxon>Magnoliopsida</taxon>
        <taxon>eudicotyledons</taxon>
        <taxon>Gunneridae</taxon>
        <taxon>Pentapetalae</taxon>
        <taxon>asterids</taxon>
        <taxon>lamiids</taxon>
        <taxon>Lamiales</taxon>
        <taxon>Lamiaceae</taxon>
        <taxon>Nepetoideae</taxon>
        <taxon>Mentheae</taxon>
        <taxon>Salviinae</taxon>
        <taxon>Salvia</taxon>
        <taxon>Salvia subgen. Calosphace</taxon>
    </lineage>
</organism>
<keyword evidence="2 8" id="KW-0813">Transport</keyword>
<dbReference type="InterPro" id="IPR045265">
    <property type="entry name" value="AIR12_DOMON"/>
</dbReference>
<keyword evidence="9" id="KW-0408">Iron</keyword>
<comment type="caution">
    <text evidence="14">The sequence shown here is derived from an EMBL/GenBank/DDBJ whole genome shotgun (WGS) entry which is preliminary data.</text>
</comment>
<dbReference type="InterPro" id="IPR006593">
    <property type="entry name" value="Cyt_b561/ferric_Rdtase_TM"/>
</dbReference>
<evidence type="ECO:0000256" key="2">
    <source>
        <dbReference type="ARBA" id="ARBA00022448"/>
    </source>
</evidence>
<gene>
    <name evidence="14" type="ORF">AAHA92_32961</name>
</gene>
<keyword evidence="7 8" id="KW-0472">Membrane</keyword>
<keyword evidence="4 11" id="KW-0732">Signal</keyword>
<dbReference type="Gene3D" id="1.20.120.1770">
    <property type="match status" value="1"/>
</dbReference>
<evidence type="ECO:0000256" key="6">
    <source>
        <dbReference type="ARBA" id="ARBA00022989"/>
    </source>
</evidence>